<comment type="caution">
    <text evidence="2">The sequence shown here is derived from an EMBL/GenBank/DDBJ whole genome shotgun (WGS) entry which is preliminary data.</text>
</comment>
<dbReference type="Gene3D" id="3.40.50.720">
    <property type="entry name" value="NAD(P)-binding Rossmann-like Domain"/>
    <property type="match status" value="1"/>
</dbReference>
<reference evidence="2 3" key="1">
    <citation type="submission" date="2018-05" db="EMBL/GenBank/DDBJ databases">
        <title>Genomic Encyclopedia of Archaeal and Bacterial Type Strains, Phase II (KMG-II): from individual species to whole genera.</title>
        <authorList>
            <person name="Goeker M."/>
        </authorList>
    </citation>
    <scope>NUCLEOTIDE SEQUENCE [LARGE SCALE GENOMIC DNA]</scope>
    <source>
        <strain evidence="2 3">DSM 19975</strain>
    </source>
</reference>
<dbReference type="Pfam" id="PF13602">
    <property type="entry name" value="ADH_zinc_N_2"/>
    <property type="match status" value="1"/>
</dbReference>
<dbReference type="GO" id="GO:0016491">
    <property type="term" value="F:oxidoreductase activity"/>
    <property type="evidence" value="ECO:0007669"/>
    <property type="project" value="InterPro"/>
</dbReference>
<dbReference type="InterPro" id="IPR052585">
    <property type="entry name" value="Lipid_raft_assoc_Zn_ADH"/>
</dbReference>
<dbReference type="SUPFAM" id="SSF51735">
    <property type="entry name" value="NAD(P)-binding Rossmann-fold domains"/>
    <property type="match status" value="1"/>
</dbReference>
<dbReference type="SMART" id="SM00829">
    <property type="entry name" value="PKS_ER"/>
    <property type="match status" value="1"/>
</dbReference>
<name>A0A316HHQ0_9SPHI</name>
<dbReference type="InterPro" id="IPR020843">
    <property type="entry name" value="ER"/>
</dbReference>
<evidence type="ECO:0000259" key="1">
    <source>
        <dbReference type="SMART" id="SM00829"/>
    </source>
</evidence>
<dbReference type="PANTHER" id="PTHR43482">
    <property type="entry name" value="PROTEIN AST1-RELATED"/>
    <property type="match status" value="1"/>
</dbReference>
<dbReference type="AlphaFoldDB" id="A0A316HHQ0"/>
<evidence type="ECO:0000313" key="3">
    <source>
        <dbReference type="Proteomes" id="UP000245678"/>
    </source>
</evidence>
<dbReference type="InterPro" id="IPR013154">
    <property type="entry name" value="ADH-like_N"/>
</dbReference>
<dbReference type="Proteomes" id="UP000245678">
    <property type="component" value="Unassembled WGS sequence"/>
</dbReference>
<dbReference type="SUPFAM" id="SSF50129">
    <property type="entry name" value="GroES-like"/>
    <property type="match status" value="1"/>
</dbReference>
<dbReference type="Pfam" id="PF08240">
    <property type="entry name" value="ADH_N"/>
    <property type="match status" value="1"/>
</dbReference>
<dbReference type="InterPro" id="IPR011032">
    <property type="entry name" value="GroES-like_sf"/>
</dbReference>
<dbReference type="CDD" id="cd05289">
    <property type="entry name" value="MDR_like_2"/>
    <property type="match status" value="1"/>
</dbReference>
<protein>
    <submittedName>
        <fullName evidence="2">NADPH:quinone reductase-like Zn-dependent oxidoreductase</fullName>
    </submittedName>
</protein>
<organism evidence="2 3">
    <name type="scientific">Mucilaginibacter oryzae</name>
    <dbReference type="NCBI Taxonomy" id="468058"/>
    <lineage>
        <taxon>Bacteria</taxon>
        <taxon>Pseudomonadati</taxon>
        <taxon>Bacteroidota</taxon>
        <taxon>Sphingobacteriia</taxon>
        <taxon>Sphingobacteriales</taxon>
        <taxon>Sphingobacteriaceae</taxon>
        <taxon>Mucilaginibacter</taxon>
    </lineage>
</organism>
<keyword evidence="3" id="KW-1185">Reference proteome</keyword>
<dbReference type="Gene3D" id="3.90.180.10">
    <property type="entry name" value="Medium-chain alcohol dehydrogenases, catalytic domain"/>
    <property type="match status" value="1"/>
</dbReference>
<proteinExistence type="predicted"/>
<gene>
    <name evidence="2" type="ORF">LX99_00028</name>
</gene>
<dbReference type="EMBL" id="QGHA01000001">
    <property type="protein sequence ID" value="PWK79571.1"/>
    <property type="molecule type" value="Genomic_DNA"/>
</dbReference>
<feature type="domain" description="Enoyl reductase (ER)" evidence="1">
    <location>
        <begin position="20"/>
        <end position="332"/>
    </location>
</feature>
<dbReference type="PANTHER" id="PTHR43482:SF1">
    <property type="entry name" value="PROTEIN AST1-RELATED"/>
    <property type="match status" value="1"/>
</dbReference>
<evidence type="ECO:0000313" key="2">
    <source>
        <dbReference type="EMBL" id="PWK79571.1"/>
    </source>
</evidence>
<sequence length="342" mass="37100">MPQNKILSPNFDHMKAILLKEDELILKEVMTPAPGLGEVLVRIVATGFNPIDYQMRRGKSERKKMHSPILGREFSGIVIKNGPQAAKFQPGSPVFAAAGSMGSNGTYAEFIVVPEVILAGKPDNLSFEEAAGVPVAYLTALQIMNRGDLSLEKSIFITGAAGSVGQALIKLLLAKGFTNIIATAGSAESRQALINCCLPEITIVDYRSEAVKVGRLFDYCIDIVGGAMSELCADLLGVNGTYIDITALNTSYARELLFDKGARIINISNYAYATSGNTAYYGQYLKMLAELMRTGRLTAPPVYIIDGLSVKTVEEAHRLLENNQSKGQKLVMRISWELSPEE</sequence>
<accession>A0A316HHQ0</accession>
<dbReference type="InterPro" id="IPR036291">
    <property type="entry name" value="NAD(P)-bd_dom_sf"/>
</dbReference>